<dbReference type="EMBL" id="BAAAPB010000001">
    <property type="protein sequence ID" value="GAA1954742.1"/>
    <property type="molecule type" value="Genomic_DNA"/>
</dbReference>
<reference evidence="3" key="1">
    <citation type="journal article" date="2019" name="Int. J. Syst. Evol. Microbiol.">
        <title>The Global Catalogue of Microorganisms (GCM) 10K type strain sequencing project: providing services to taxonomists for standard genome sequencing and annotation.</title>
        <authorList>
            <consortium name="The Broad Institute Genomics Platform"/>
            <consortium name="The Broad Institute Genome Sequencing Center for Infectious Disease"/>
            <person name="Wu L."/>
            <person name="Ma J."/>
        </authorList>
    </citation>
    <scope>NUCLEOTIDE SEQUENCE [LARGE SCALE GENOMIC DNA]</scope>
    <source>
        <strain evidence="3">JCM 15309</strain>
    </source>
</reference>
<comment type="caution">
    <text evidence="2">The sequence shown here is derived from an EMBL/GenBank/DDBJ whole genome shotgun (WGS) entry which is preliminary data.</text>
</comment>
<proteinExistence type="predicted"/>
<dbReference type="Proteomes" id="UP001500571">
    <property type="component" value="Unassembled WGS sequence"/>
</dbReference>
<name>A0ABP5BYF3_9ACTN</name>
<accession>A0ABP5BYF3</accession>
<gene>
    <name evidence="2" type="ORF">GCM10009798_12430</name>
</gene>
<evidence type="ECO:0000256" key="1">
    <source>
        <dbReference type="SAM" id="MobiDB-lite"/>
    </source>
</evidence>
<evidence type="ECO:0000313" key="2">
    <source>
        <dbReference type="EMBL" id="GAA1954742.1"/>
    </source>
</evidence>
<organism evidence="2 3">
    <name type="scientific">Nocardioides panacihumi</name>
    <dbReference type="NCBI Taxonomy" id="400774"/>
    <lineage>
        <taxon>Bacteria</taxon>
        <taxon>Bacillati</taxon>
        <taxon>Actinomycetota</taxon>
        <taxon>Actinomycetes</taxon>
        <taxon>Propionibacteriales</taxon>
        <taxon>Nocardioidaceae</taxon>
        <taxon>Nocardioides</taxon>
    </lineage>
</organism>
<protein>
    <submittedName>
        <fullName evidence="2">Uncharacterized protein</fullName>
    </submittedName>
</protein>
<evidence type="ECO:0000313" key="3">
    <source>
        <dbReference type="Proteomes" id="UP001500571"/>
    </source>
</evidence>
<feature type="region of interest" description="Disordered" evidence="1">
    <location>
        <begin position="43"/>
        <end position="67"/>
    </location>
</feature>
<sequence>MMLMPRPACAADMPTTWVRKTALPVLKVPSPSANTIDCTARRRESGVGGIRRAKKPRAGEGEGMSLI</sequence>
<keyword evidence="3" id="KW-1185">Reference proteome</keyword>